<dbReference type="PANTHER" id="PTHR12840:SF1">
    <property type="entry name" value="NADH DEHYDROGENASE [UBIQUINONE] 1 BETA SUBCOMPLEX SUBUNIT 8, MITOCHONDRIAL"/>
    <property type="match status" value="1"/>
</dbReference>
<dbReference type="PANTHER" id="PTHR12840">
    <property type="entry name" value="NADH-UBIQUINONE OXIDOREDUCTASE ASHI SUBUNIT"/>
    <property type="match status" value="1"/>
</dbReference>
<reference evidence="2" key="1">
    <citation type="submission" date="2016-12" db="EMBL/GenBank/DDBJ databases">
        <title>An insight into the sialome and mialome of the sand fly, Nyssomyia neivai.</title>
        <authorList>
            <person name="Sebastian V."/>
            <person name="Goulart T.M."/>
            <person name="Oliveira W."/>
            <person name="Calvo E."/>
            <person name="Oliveira L.F."/>
            <person name="Pinto M.C."/>
            <person name="Rosselino A.M."/>
            <person name="Ribeiro J.M."/>
        </authorList>
    </citation>
    <scope>NUCLEOTIDE SEQUENCE</scope>
</reference>
<organism evidence="2">
    <name type="scientific">Nyssomyia neivai</name>
    <dbReference type="NCBI Taxonomy" id="330878"/>
    <lineage>
        <taxon>Eukaryota</taxon>
        <taxon>Metazoa</taxon>
        <taxon>Ecdysozoa</taxon>
        <taxon>Arthropoda</taxon>
        <taxon>Hexapoda</taxon>
        <taxon>Insecta</taxon>
        <taxon>Pterygota</taxon>
        <taxon>Neoptera</taxon>
        <taxon>Endopterygota</taxon>
        <taxon>Diptera</taxon>
        <taxon>Nematocera</taxon>
        <taxon>Psychodoidea</taxon>
        <taxon>Psychodidae</taxon>
        <taxon>Nyssomyia</taxon>
    </lineage>
</organism>
<keyword evidence="1" id="KW-1133">Transmembrane helix</keyword>
<protein>
    <submittedName>
        <fullName evidence="2">Putative ubiquinone oxidoreductase ndufb8/ashi subunit</fullName>
    </submittedName>
</protein>
<feature type="transmembrane region" description="Helical" evidence="1">
    <location>
        <begin position="126"/>
        <end position="145"/>
    </location>
</feature>
<evidence type="ECO:0000256" key="1">
    <source>
        <dbReference type="SAM" id="Phobius"/>
    </source>
</evidence>
<proteinExistence type="predicted"/>
<dbReference type="EMBL" id="GFDF01002099">
    <property type="protein sequence ID" value="JAV11985.1"/>
    <property type="molecule type" value="Transcribed_RNA"/>
</dbReference>
<keyword evidence="1" id="KW-0812">Transmembrane</keyword>
<dbReference type="Pfam" id="PF05821">
    <property type="entry name" value="NDUF_B8"/>
    <property type="match status" value="1"/>
</dbReference>
<keyword evidence="2" id="KW-0830">Ubiquinone</keyword>
<dbReference type="InterPro" id="IPR008699">
    <property type="entry name" value="NDUFB8"/>
</dbReference>
<dbReference type="AlphaFoldDB" id="A0A1L8E0G3"/>
<evidence type="ECO:0000313" key="2">
    <source>
        <dbReference type="EMBL" id="JAV11985.1"/>
    </source>
</evidence>
<name>A0A1L8E0G3_9DIPT</name>
<accession>A0A1L8E0G3</accession>
<dbReference type="GO" id="GO:0005739">
    <property type="term" value="C:mitochondrion"/>
    <property type="evidence" value="ECO:0007669"/>
    <property type="project" value="InterPro"/>
</dbReference>
<sequence length="172" mass="20182">MALFRSAKLAYSLARVNPVSVIVPVRNHWNKDFKPGKYPTTEEERLAAAKKYNMHPDDYQPYPDDGQGYGDYPKLPDVPVEMKDPLYPYDYPELKRNFNEPIHIEYNLMSEDRYGYSDTPRFTLKYQLLAFTGVMTGFFALYYFLEDYKSFMPVVPKQLPGEGKVHYTFESK</sequence>
<keyword evidence="1" id="KW-0472">Membrane</keyword>